<dbReference type="InterPro" id="IPR011856">
    <property type="entry name" value="tRNA_endonuc-like_dom_sf"/>
</dbReference>
<comment type="caution">
    <text evidence="1">The sequence shown here is derived from an EMBL/GenBank/DDBJ whole genome shotgun (WGS) entry which is preliminary data.</text>
</comment>
<dbReference type="EMBL" id="JAAGOB010000002">
    <property type="protein sequence ID" value="NED94779.1"/>
    <property type="molecule type" value="Genomic_DNA"/>
</dbReference>
<dbReference type="GO" id="GO:0003676">
    <property type="term" value="F:nucleic acid binding"/>
    <property type="evidence" value="ECO:0007669"/>
    <property type="project" value="InterPro"/>
</dbReference>
<dbReference type="AlphaFoldDB" id="A0A6N9YIT2"/>
<reference evidence="1 2" key="1">
    <citation type="submission" date="2020-02" db="EMBL/GenBank/DDBJ databases">
        <authorList>
            <person name="Li X.-J."/>
            <person name="Feng X.-M."/>
        </authorList>
    </citation>
    <scope>NUCLEOTIDE SEQUENCE [LARGE SCALE GENOMIC DNA]</scope>
    <source>
        <strain evidence="1 2">CGMCC 4.7225</strain>
    </source>
</reference>
<protein>
    <recommendedName>
        <fullName evidence="3">DUF91 domain-containing protein</fullName>
    </recommendedName>
</protein>
<sequence length="357" mass="38625">MTGIWSESDGIWRALAPVGFAQEQQLHDLIERNPAMLPLAGTPKLVVLGSEVRCGTGYADLIAVAADTGTPVIIEIKLASNTDRRTVLTQVLGYAAYLRRLDISGFEALLAPHVNGQHAASVRELVNAGAESPAFDQETFSTSLAAALEEGRLRCVVVIDSAPDDLIELVGYLQDISNDRLDLDLVTVSAYDIDGRRVLVPQLVEPERVAADAPPIGPTAPEPVVTPGAGKFAESISVSPPDKHDLLRRLHQWAVELESASLATLQTATGQDRCLIRVHIPGQQRGLVTVWNENGGSVSPYRTVFEQEAPATLRTIDERLPGQIRQGNYLRTENYDELLSLLRDAYVEAARGGVQAD</sequence>
<dbReference type="RefSeq" id="WP_163816816.1">
    <property type="nucleotide sequence ID" value="NZ_JAAGOB010000002.1"/>
</dbReference>
<evidence type="ECO:0000313" key="2">
    <source>
        <dbReference type="Proteomes" id="UP000469185"/>
    </source>
</evidence>
<keyword evidence="2" id="KW-1185">Reference proteome</keyword>
<accession>A0A6N9YIT2</accession>
<evidence type="ECO:0008006" key="3">
    <source>
        <dbReference type="Google" id="ProtNLM"/>
    </source>
</evidence>
<organism evidence="1 2">
    <name type="scientific">Phytoactinopolyspora alkaliphila</name>
    <dbReference type="NCBI Taxonomy" id="1783498"/>
    <lineage>
        <taxon>Bacteria</taxon>
        <taxon>Bacillati</taxon>
        <taxon>Actinomycetota</taxon>
        <taxon>Actinomycetes</taxon>
        <taxon>Jiangellales</taxon>
        <taxon>Jiangellaceae</taxon>
        <taxon>Phytoactinopolyspora</taxon>
    </lineage>
</organism>
<name>A0A6N9YIT2_9ACTN</name>
<evidence type="ECO:0000313" key="1">
    <source>
        <dbReference type="EMBL" id="NED94779.1"/>
    </source>
</evidence>
<gene>
    <name evidence="1" type="ORF">G1H11_05585</name>
</gene>
<dbReference type="Proteomes" id="UP000469185">
    <property type="component" value="Unassembled WGS sequence"/>
</dbReference>
<proteinExistence type="predicted"/>
<dbReference type="Gene3D" id="3.40.1350.10">
    <property type="match status" value="1"/>
</dbReference>